<dbReference type="EMBL" id="PUFP01000075">
    <property type="protein sequence ID" value="TDG73962.1"/>
    <property type="molecule type" value="Genomic_DNA"/>
</dbReference>
<sequence>MDVSADNKAFMHVRKHYIESFTLWNKILESVTIMNLEQVKTDLKNVLIDYFENVQFPRNGIFVVGCSTSEIVGDWKGTNSRLDIGRAVIDTVYPFLRMRHIHLAVQGCEHINRALLVEESVAERNNLEIVSVVPAIHAGGGTQVAAYERFERPVEVEHISAFGGIDIGGTDIGMHVKFVQIPVRTAHRQVGHAGVVTLSSRPKLVGGQRAQYSFTDNNLVDCKINPNAVRTKKISFL</sequence>
<dbReference type="SUPFAM" id="SSF110710">
    <property type="entry name" value="TTHA0583/YokD-like"/>
    <property type="match status" value="1"/>
</dbReference>
<dbReference type="Pfam" id="PF04260">
    <property type="entry name" value="DUF436"/>
    <property type="match status" value="1"/>
</dbReference>
<dbReference type="InterPro" id="IPR006340">
    <property type="entry name" value="DUF436"/>
</dbReference>
<name>A0A4R5NHE7_LENBU</name>
<reference evidence="2 3" key="1">
    <citation type="journal article" date="2019" name="Appl. Microbiol. Biotechnol.">
        <title>Uncovering carbohydrate metabolism through a genotype-phenotype association study of 56 lactic acid bacteria genomes.</title>
        <authorList>
            <person name="Buron-Moles G."/>
            <person name="Chailyan A."/>
            <person name="Dolejs I."/>
            <person name="Forster J."/>
            <person name="Miks M.H."/>
        </authorList>
    </citation>
    <scope>NUCLEOTIDE SEQUENCE [LARGE SCALE GENOMIC DNA]</scope>
    <source>
        <strain evidence="2 3">ATCC 4005</strain>
    </source>
</reference>
<comment type="similarity">
    <text evidence="1">Belongs to the UPF0340 family.</text>
</comment>
<dbReference type="Gene3D" id="3.40.50.10360">
    <property type="entry name" value="Hypothetical protein TT1679"/>
    <property type="match status" value="1"/>
</dbReference>
<protein>
    <recommendedName>
        <fullName evidence="1">UPF0340 protein C5L32_001315</fullName>
    </recommendedName>
</protein>
<accession>A0A4R5NHE7</accession>
<dbReference type="NCBIfam" id="TIGR01440">
    <property type="entry name" value="TIGR01440 family protein"/>
    <property type="match status" value="1"/>
</dbReference>
<dbReference type="HAMAP" id="MF_00800">
    <property type="entry name" value="UPF0340"/>
    <property type="match status" value="1"/>
</dbReference>
<dbReference type="AlphaFoldDB" id="A0A4R5NHE7"/>
<evidence type="ECO:0000313" key="3">
    <source>
        <dbReference type="Proteomes" id="UP000295181"/>
    </source>
</evidence>
<comment type="caution">
    <text evidence="2">The sequence shown here is derived from an EMBL/GenBank/DDBJ whole genome shotgun (WGS) entry which is preliminary data.</text>
</comment>
<dbReference type="InterPro" id="IPR028345">
    <property type="entry name" value="Antibiotic_NAT-like"/>
</dbReference>
<dbReference type="Proteomes" id="UP000295181">
    <property type="component" value="Unassembled WGS sequence"/>
</dbReference>
<gene>
    <name evidence="2" type="ORF">C5L32_001315</name>
</gene>
<organism evidence="2 3">
    <name type="scientific">Lentilactobacillus buchneri DSM 20057</name>
    <dbReference type="NCBI Taxonomy" id="1423728"/>
    <lineage>
        <taxon>Bacteria</taxon>
        <taxon>Bacillati</taxon>
        <taxon>Bacillota</taxon>
        <taxon>Bacilli</taxon>
        <taxon>Lactobacillales</taxon>
        <taxon>Lactobacillaceae</taxon>
        <taxon>Lentilactobacillus</taxon>
    </lineage>
</organism>
<evidence type="ECO:0000313" key="2">
    <source>
        <dbReference type="EMBL" id="TDG73962.1"/>
    </source>
</evidence>
<evidence type="ECO:0000256" key="1">
    <source>
        <dbReference type="HAMAP-Rule" id="MF_00800"/>
    </source>
</evidence>
<proteinExistence type="inferred from homology"/>